<organism evidence="3 4">
    <name type="scientific">Ulvibacter antarcticus</name>
    <dbReference type="NCBI Taxonomy" id="442714"/>
    <lineage>
        <taxon>Bacteria</taxon>
        <taxon>Pseudomonadati</taxon>
        <taxon>Bacteroidota</taxon>
        <taxon>Flavobacteriia</taxon>
        <taxon>Flavobacteriales</taxon>
        <taxon>Flavobacteriaceae</taxon>
        <taxon>Ulvibacter</taxon>
    </lineage>
</organism>
<evidence type="ECO:0000313" key="3">
    <source>
        <dbReference type="EMBL" id="RMA66570.1"/>
    </source>
</evidence>
<evidence type="ECO:0000313" key="4">
    <source>
        <dbReference type="Proteomes" id="UP000271339"/>
    </source>
</evidence>
<protein>
    <recommendedName>
        <fullName evidence="5">Lipoprotein</fullName>
    </recommendedName>
</protein>
<name>A0A3L9Z336_9FLAO</name>
<proteinExistence type="predicted"/>
<dbReference type="EMBL" id="REFC01000011">
    <property type="protein sequence ID" value="RMA66570.1"/>
    <property type="molecule type" value="Genomic_DNA"/>
</dbReference>
<feature type="signal peptide" evidence="2">
    <location>
        <begin position="1"/>
        <end position="24"/>
    </location>
</feature>
<feature type="compositionally biased region" description="Pro residues" evidence="1">
    <location>
        <begin position="44"/>
        <end position="54"/>
    </location>
</feature>
<dbReference type="RefSeq" id="WP_170152845.1">
    <property type="nucleotide sequence ID" value="NZ_REFC01000011.1"/>
</dbReference>
<evidence type="ECO:0000256" key="1">
    <source>
        <dbReference type="SAM" id="MobiDB-lite"/>
    </source>
</evidence>
<evidence type="ECO:0008006" key="5">
    <source>
        <dbReference type="Google" id="ProtNLM"/>
    </source>
</evidence>
<keyword evidence="4" id="KW-1185">Reference proteome</keyword>
<sequence>MKKLALILLTVSLNLGLFSCTPQSISEGTNTSYQDCCGDDDHTPPPPPPPGNGG</sequence>
<accession>A0A3L9Z336</accession>
<dbReference type="PROSITE" id="PS51257">
    <property type="entry name" value="PROKAR_LIPOPROTEIN"/>
    <property type="match status" value="1"/>
</dbReference>
<comment type="caution">
    <text evidence="3">The sequence shown here is derived from an EMBL/GenBank/DDBJ whole genome shotgun (WGS) entry which is preliminary data.</text>
</comment>
<keyword evidence="2" id="KW-0732">Signal</keyword>
<gene>
    <name evidence="3" type="ORF">BXY75_0997</name>
</gene>
<dbReference type="AlphaFoldDB" id="A0A3L9Z336"/>
<evidence type="ECO:0000256" key="2">
    <source>
        <dbReference type="SAM" id="SignalP"/>
    </source>
</evidence>
<feature type="chain" id="PRO_5018320077" description="Lipoprotein" evidence="2">
    <location>
        <begin position="25"/>
        <end position="54"/>
    </location>
</feature>
<dbReference type="Proteomes" id="UP000271339">
    <property type="component" value="Unassembled WGS sequence"/>
</dbReference>
<feature type="region of interest" description="Disordered" evidence="1">
    <location>
        <begin position="31"/>
        <end position="54"/>
    </location>
</feature>
<reference evidence="3 4" key="1">
    <citation type="submission" date="2018-10" db="EMBL/GenBank/DDBJ databases">
        <title>Genomic Encyclopedia of Archaeal and Bacterial Type Strains, Phase II (KMG-II): from individual species to whole genera.</title>
        <authorList>
            <person name="Goeker M."/>
        </authorList>
    </citation>
    <scope>NUCLEOTIDE SEQUENCE [LARGE SCALE GENOMIC DNA]</scope>
    <source>
        <strain evidence="3 4">DSM 23424</strain>
    </source>
</reference>